<dbReference type="InterPro" id="IPR050155">
    <property type="entry name" value="HAD-like_hydrolase_sf"/>
</dbReference>
<proteinExistence type="inferred from homology"/>
<dbReference type="Gene3D" id="1.10.150.240">
    <property type="entry name" value="Putative phosphatase, domain 2"/>
    <property type="match status" value="1"/>
</dbReference>
<dbReference type="Proteomes" id="UP000282837">
    <property type="component" value="Unassembled WGS sequence"/>
</dbReference>
<dbReference type="GO" id="GO:0006281">
    <property type="term" value="P:DNA repair"/>
    <property type="evidence" value="ECO:0007669"/>
    <property type="project" value="TreeGrafter"/>
</dbReference>
<dbReference type="AlphaFoldDB" id="A0A3S2URH2"/>
<dbReference type="InterPro" id="IPR023214">
    <property type="entry name" value="HAD_sf"/>
</dbReference>
<dbReference type="GO" id="GO:0005829">
    <property type="term" value="C:cytosol"/>
    <property type="evidence" value="ECO:0007669"/>
    <property type="project" value="TreeGrafter"/>
</dbReference>
<evidence type="ECO:0000256" key="2">
    <source>
        <dbReference type="ARBA" id="ARBA00004818"/>
    </source>
</evidence>
<feature type="compositionally biased region" description="Basic residues" evidence="5">
    <location>
        <begin position="1"/>
        <end position="11"/>
    </location>
</feature>
<evidence type="ECO:0000256" key="1">
    <source>
        <dbReference type="ARBA" id="ARBA00000830"/>
    </source>
</evidence>
<dbReference type="Gene3D" id="3.40.50.1000">
    <property type="entry name" value="HAD superfamily/HAD-like"/>
    <property type="match status" value="1"/>
</dbReference>
<evidence type="ECO:0000256" key="5">
    <source>
        <dbReference type="SAM" id="MobiDB-lite"/>
    </source>
</evidence>
<dbReference type="OrthoDB" id="9793014at2"/>
<dbReference type="EC" id="3.1.3.18" evidence="4"/>
<dbReference type="Pfam" id="PF13419">
    <property type="entry name" value="HAD_2"/>
    <property type="match status" value="1"/>
</dbReference>
<dbReference type="InterPro" id="IPR036412">
    <property type="entry name" value="HAD-like_sf"/>
</dbReference>
<organism evidence="6 7">
    <name type="scientific">Novosphingobium umbonatum</name>
    <dbReference type="NCBI Taxonomy" id="1908524"/>
    <lineage>
        <taxon>Bacteria</taxon>
        <taxon>Pseudomonadati</taxon>
        <taxon>Pseudomonadota</taxon>
        <taxon>Alphaproteobacteria</taxon>
        <taxon>Sphingomonadales</taxon>
        <taxon>Sphingomonadaceae</taxon>
        <taxon>Novosphingobium</taxon>
    </lineage>
</organism>
<evidence type="ECO:0000313" key="6">
    <source>
        <dbReference type="EMBL" id="RVU05035.1"/>
    </source>
</evidence>
<dbReference type="InterPro" id="IPR023198">
    <property type="entry name" value="PGP-like_dom2"/>
</dbReference>
<dbReference type="NCBIfam" id="TIGR01549">
    <property type="entry name" value="HAD-SF-IA-v1"/>
    <property type="match status" value="1"/>
</dbReference>
<dbReference type="EMBL" id="SACO01000006">
    <property type="protein sequence ID" value="RVU05035.1"/>
    <property type="molecule type" value="Genomic_DNA"/>
</dbReference>
<evidence type="ECO:0000313" key="7">
    <source>
        <dbReference type="Proteomes" id="UP000282837"/>
    </source>
</evidence>
<dbReference type="PRINTS" id="PR00413">
    <property type="entry name" value="HADHALOGNASE"/>
</dbReference>
<dbReference type="InterPro" id="IPR006439">
    <property type="entry name" value="HAD-SF_hydro_IA"/>
</dbReference>
<gene>
    <name evidence="6" type="ORF">EOE18_09870</name>
</gene>
<dbReference type="InterPro" id="IPR041492">
    <property type="entry name" value="HAD_2"/>
</dbReference>
<comment type="similarity">
    <text evidence="3">Belongs to the HAD-like hydrolase superfamily. CbbY/CbbZ/Gph/YieH family.</text>
</comment>
<keyword evidence="6" id="KW-0378">Hydrolase</keyword>
<comment type="caution">
    <text evidence="6">The sequence shown here is derived from an EMBL/GenBank/DDBJ whole genome shotgun (WGS) entry which is preliminary data.</text>
</comment>
<sequence>MARWSRPRSKISRPSSRTRNWPRRWRPAPRCANMGANTLIFDLDGTLVDSCAICVAILSDMLADRGSDHVICPVAARPWMSVGGAKMVAALLGPACGDPVEEIAEFRRRYAVKETSPDTLFADVAQGLARLKADGHKLAICSNKPQNLVDNVLRDTGLAPLFTSVVGSRPDVKPKPAPDLLDLVLAQTGAAPRDCLFIGDSEIDHEVAEKAGMPFLFLTHGYAHADYRPDPESSYHSFADLIESILARQYA</sequence>
<evidence type="ECO:0000256" key="3">
    <source>
        <dbReference type="ARBA" id="ARBA00006171"/>
    </source>
</evidence>
<accession>A0A3S2URH2</accession>
<reference evidence="6 7" key="1">
    <citation type="submission" date="2019-01" db="EMBL/GenBank/DDBJ databases">
        <authorList>
            <person name="Chen W.-M."/>
        </authorList>
    </citation>
    <scope>NUCLEOTIDE SEQUENCE [LARGE SCALE GENOMIC DNA]</scope>
    <source>
        <strain evidence="6 7">FSY-9</strain>
    </source>
</reference>
<dbReference type="GO" id="GO:0008967">
    <property type="term" value="F:phosphoglycolate phosphatase activity"/>
    <property type="evidence" value="ECO:0007669"/>
    <property type="project" value="UniProtKB-EC"/>
</dbReference>
<dbReference type="SUPFAM" id="SSF56784">
    <property type="entry name" value="HAD-like"/>
    <property type="match status" value="1"/>
</dbReference>
<name>A0A3S2URH2_9SPHN</name>
<keyword evidence="7" id="KW-1185">Reference proteome</keyword>
<dbReference type="SFLD" id="SFLDS00003">
    <property type="entry name" value="Haloacid_Dehalogenase"/>
    <property type="match status" value="1"/>
</dbReference>
<comment type="catalytic activity">
    <reaction evidence="1">
        <text>2-phosphoglycolate + H2O = glycolate + phosphate</text>
        <dbReference type="Rhea" id="RHEA:14369"/>
        <dbReference type="ChEBI" id="CHEBI:15377"/>
        <dbReference type="ChEBI" id="CHEBI:29805"/>
        <dbReference type="ChEBI" id="CHEBI:43474"/>
        <dbReference type="ChEBI" id="CHEBI:58033"/>
        <dbReference type="EC" id="3.1.3.18"/>
    </reaction>
</comment>
<evidence type="ECO:0000256" key="4">
    <source>
        <dbReference type="ARBA" id="ARBA00013078"/>
    </source>
</evidence>
<dbReference type="SFLD" id="SFLDG01129">
    <property type="entry name" value="C1.5:_HAD__Beta-PGM__Phosphata"/>
    <property type="match status" value="1"/>
</dbReference>
<protein>
    <recommendedName>
        <fullName evidence="4">phosphoglycolate phosphatase</fullName>
        <ecNumber evidence="4">3.1.3.18</ecNumber>
    </recommendedName>
</protein>
<comment type="pathway">
    <text evidence="2">Organic acid metabolism; glycolate biosynthesis; glycolate from 2-phosphoglycolate: step 1/1.</text>
</comment>
<feature type="region of interest" description="Disordered" evidence="5">
    <location>
        <begin position="1"/>
        <end position="23"/>
    </location>
</feature>
<dbReference type="PANTHER" id="PTHR43434">
    <property type="entry name" value="PHOSPHOGLYCOLATE PHOSPHATASE"/>
    <property type="match status" value="1"/>
</dbReference>
<dbReference type="PANTHER" id="PTHR43434:SF1">
    <property type="entry name" value="PHOSPHOGLYCOLATE PHOSPHATASE"/>
    <property type="match status" value="1"/>
</dbReference>